<dbReference type="GO" id="GO:0051536">
    <property type="term" value="F:iron-sulfur cluster binding"/>
    <property type="evidence" value="ECO:0007669"/>
    <property type="project" value="InterPro"/>
</dbReference>
<dbReference type="Proteomes" id="UP001147653">
    <property type="component" value="Unassembled WGS sequence"/>
</dbReference>
<dbReference type="GO" id="GO:0006537">
    <property type="term" value="P:glutamate biosynthetic process"/>
    <property type="evidence" value="ECO:0007669"/>
    <property type="project" value="UniProtKB-KW"/>
</dbReference>
<reference evidence="8" key="1">
    <citation type="submission" date="2022-10" db="EMBL/GenBank/DDBJ databases">
        <title>The WGS of Solirubrobacter phytolaccae KCTC 29190.</title>
        <authorList>
            <person name="Jiang Z."/>
        </authorList>
    </citation>
    <scope>NUCLEOTIDE SEQUENCE</scope>
    <source>
        <strain evidence="8">KCTC 29190</strain>
    </source>
</reference>
<keyword evidence="1" id="KW-0028">Amino-acid biosynthesis</keyword>
<dbReference type="InterPro" id="IPR036188">
    <property type="entry name" value="FAD/NAD-bd_sf"/>
</dbReference>
<dbReference type="InterPro" id="IPR023753">
    <property type="entry name" value="FAD/NAD-binding_dom"/>
</dbReference>
<evidence type="ECO:0000259" key="7">
    <source>
        <dbReference type="Pfam" id="PF14691"/>
    </source>
</evidence>
<evidence type="ECO:0000256" key="4">
    <source>
        <dbReference type="ARBA" id="ARBA00029440"/>
    </source>
</evidence>
<evidence type="ECO:0000313" key="8">
    <source>
        <dbReference type="EMBL" id="MDA0183940.1"/>
    </source>
</evidence>
<protein>
    <submittedName>
        <fullName evidence="8">Glutamate synthase subunit beta</fullName>
    </submittedName>
</protein>
<dbReference type="PANTHER" id="PTHR43100">
    <property type="entry name" value="GLUTAMATE SYNTHASE [NADPH] SMALL CHAIN"/>
    <property type="match status" value="1"/>
</dbReference>
<dbReference type="SUPFAM" id="SSF46548">
    <property type="entry name" value="alpha-helical ferredoxin"/>
    <property type="match status" value="1"/>
</dbReference>
<sequence>MGKLGGFLEIARVEQPERNPAERLHDFNEFVETLPADGVREQGARCMECGVPFCHNGCPLGNLIPDWNDLVYRDRWREALDQLHATNNFPELTGRLCPAPCEAACVLEIREGDAVSIKQIEVSIINRGWDEGWIKPQPPLVETGRTVAVIGAGPAGMAAAQQLRRAGHTVTVYERDEAGGGLVRFGVPHFKIEKWVIERRLEQLIAEGVEFRYGVDIGKDITPEDLRAQHDAVVIATGSRVPRDLPVPGRELDGVHYAMEYLYDRARVLDGNAPEAPITAAGKHVLVVGGGDTGADCVGHSLREGAASVTQIELLGEPPAKRPDDLTPWPRWPVKLRTSYALKEGGDRDFAISTTKLTGNGKVEQVHWVQNSGQPPFDAVPGTEESHPVDLVLLAMGFLSPEQDLLEGLGVERDARGNAKAGAYSTSAEGVFAAGDARRGQSLIVWAINEGRQCARVADRYLRSLPAIDPRDEESAGTSDRFGSADLGADPPQIASNS</sequence>
<keyword evidence="3" id="KW-0314">Glutamate biosynthesis</keyword>
<dbReference type="SUPFAM" id="SSF51971">
    <property type="entry name" value="Nucleotide-binding domain"/>
    <property type="match status" value="2"/>
</dbReference>
<evidence type="ECO:0000259" key="6">
    <source>
        <dbReference type="Pfam" id="PF07992"/>
    </source>
</evidence>
<proteinExistence type="predicted"/>
<dbReference type="PRINTS" id="PR00419">
    <property type="entry name" value="ADXRDTASE"/>
</dbReference>
<dbReference type="RefSeq" id="WP_270028354.1">
    <property type="nucleotide sequence ID" value="NZ_JAPDDP010000064.1"/>
</dbReference>
<accession>A0A9X3NC36</accession>
<keyword evidence="9" id="KW-1185">Reference proteome</keyword>
<dbReference type="Pfam" id="PF07992">
    <property type="entry name" value="Pyr_redox_2"/>
    <property type="match status" value="2"/>
</dbReference>
<name>A0A9X3NC36_9ACTN</name>
<evidence type="ECO:0000256" key="5">
    <source>
        <dbReference type="SAM" id="MobiDB-lite"/>
    </source>
</evidence>
<evidence type="ECO:0000256" key="3">
    <source>
        <dbReference type="ARBA" id="ARBA00023164"/>
    </source>
</evidence>
<dbReference type="Gene3D" id="3.50.50.60">
    <property type="entry name" value="FAD/NAD(P)-binding domain"/>
    <property type="match status" value="2"/>
</dbReference>
<dbReference type="InterPro" id="IPR028261">
    <property type="entry name" value="DPD_II"/>
</dbReference>
<dbReference type="GO" id="GO:0016639">
    <property type="term" value="F:oxidoreductase activity, acting on the CH-NH2 group of donors, NAD or NADP as acceptor"/>
    <property type="evidence" value="ECO:0007669"/>
    <property type="project" value="InterPro"/>
</dbReference>
<evidence type="ECO:0000256" key="1">
    <source>
        <dbReference type="ARBA" id="ARBA00022605"/>
    </source>
</evidence>
<dbReference type="Gene3D" id="1.10.1060.10">
    <property type="entry name" value="Alpha-helical ferredoxin"/>
    <property type="match status" value="1"/>
</dbReference>
<feature type="region of interest" description="Disordered" evidence="5">
    <location>
        <begin position="465"/>
        <end position="498"/>
    </location>
</feature>
<gene>
    <name evidence="8" type="ORF">OJ997_26775</name>
</gene>
<dbReference type="InterPro" id="IPR009051">
    <property type="entry name" value="Helical_ferredxn"/>
</dbReference>
<feature type="domain" description="Dihydroprymidine dehydrogenase" evidence="7">
    <location>
        <begin position="24"/>
        <end position="130"/>
    </location>
</feature>
<organism evidence="8 9">
    <name type="scientific">Solirubrobacter phytolaccae</name>
    <dbReference type="NCBI Taxonomy" id="1404360"/>
    <lineage>
        <taxon>Bacteria</taxon>
        <taxon>Bacillati</taxon>
        <taxon>Actinomycetota</taxon>
        <taxon>Thermoleophilia</taxon>
        <taxon>Solirubrobacterales</taxon>
        <taxon>Solirubrobacteraceae</taxon>
        <taxon>Solirubrobacter</taxon>
    </lineage>
</organism>
<comment type="pathway">
    <text evidence="4">Amino-acid biosynthesis.</text>
</comment>
<dbReference type="InterPro" id="IPR006005">
    <property type="entry name" value="Glut_synth_ssu1"/>
</dbReference>
<comment type="caution">
    <text evidence="8">The sequence shown here is derived from an EMBL/GenBank/DDBJ whole genome shotgun (WGS) entry which is preliminary data.</text>
</comment>
<feature type="domain" description="FAD/NAD(P)-binding" evidence="6">
    <location>
        <begin position="146"/>
        <end position="316"/>
    </location>
</feature>
<dbReference type="NCBIfam" id="TIGR01317">
    <property type="entry name" value="GOGAT_sm_gam"/>
    <property type="match status" value="1"/>
</dbReference>
<evidence type="ECO:0000313" key="9">
    <source>
        <dbReference type="Proteomes" id="UP001147653"/>
    </source>
</evidence>
<keyword evidence="2" id="KW-0560">Oxidoreductase</keyword>
<dbReference type="PANTHER" id="PTHR43100:SF1">
    <property type="entry name" value="GLUTAMATE SYNTHASE [NADPH] SMALL CHAIN"/>
    <property type="match status" value="1"/>
</dbReference>
<feature type="domain" description="FAD/NAD(P)-binding" evidence="6">
    <location>
        <begin position="378"/>
        <end position="451"/>
    </location>
</feature>
<dbReference type="Pfam" id="PF14691">
    <property type="entry name" value="Fer4_20"/>
    <property type="match status" value="1"/>
</dbReference>
<dbReference type="AlphaFoldDB" id="A0A9X3NC36"/>
<dbReference type="EMBL" id="JAPDDP010000064">
    <property type="protein sequence ID" value="MDA0183940.1"/>
    <property type="molecule type" value="Genomic_DNA"/>
</dbReference>
<evidence type="ECO:0000256" key="2">
    <source>
        <dbReference type="ARBA" id="ARBA00023002"/>
    </source>
</evidence>
<dbReference type="InterPro" id="IPR051394">
    <property type="entry name" value="Glutamate_Synthase"/>
</dbReference>